<comment type="cofactor">
    <cofactor evidence="9">
        <name>Zn(2+)</name>
        <dbReference type="ChEBI" id="CHEBI:29105"/>
    </cofactor>
    <text evidence="9">Binds 1 zinc ion per subunit.</text>
</comment>
<comment type="similarity">
    <text evidence="9 10">Belongs to the peptidase M15D family.</text>
</comment>
<comment type="catalytic activity">
    <reaction evidence="1 9 10">
        <text>D-alanyl-D-alanine + H2O = 2 D-alanine</text>
        <dbReference type="Rhea" id="RHEA:20661"/>
        <dbReference type="ChEBI" id="CHEBI:15377"/>
        <dbReference type="ChEBI" id="CHEBI:57416"/>
        <dbReference type="ChEBI" id="CHEBI:57822"/>
        <dbReference type="EC" id="3.4.13.22"/>
    </reaction>
</comment>
<keyword evidence="8 10" id="KW-0961">Cell wall biogenesis/degradation</keyword>
<reference evidence="12" key="1">
    <citation type="submission" date="2020-12" db="EMBL/GenBank/DDBJ databases">
        <title>Geomonas sp. Red875, isolated from river sediment.</title>
        <authorList>
            <person name="Xu Z."/>
            <person name="Zhang Z."/>
            <person name="Masuda Y."/>
            <person name="Itoh H."/>
            <person name="Senoo K."/>
        </authorList>
    </citation>
    <scope>NUCLEOTIDE SEQUENCE</scope>
    <source>
        <strain evidence="12">Red875</strain>
    </source>
</reference>
<comment type="caution">
    <text evidence="12">The sequence shown here is derived from an EMBL/GenBank/DDBJ whole genome shotgun (WGS) entry which is preliminary data.</text>
</comment>
<accession>A0A8J7JD80</accession>
<evidence type="ECO:0000256" key="7">
    <source>
        <dbReference type="ARBA" id="ARBA00023049"/>
    </source>
</evidence>
<evidence type="ECO:0000256" key="10">
    <source>
        <dbReference type="PIRNR" id="PIRNR026671"/>
    </source>
</evidence>
<dbReference type="EC" id="3.4.13.22" evidence="9 10"/>
<protein>
    <recommendedName>
        <fullName evidence="9 10">D-alanyl-D-alanine dipeptidase</fullName>
        <shortName evidence="9 10">D-Ala-D-Ala dipeptidase</shortName>
        <ecNumber evidence="9 10">3.4.13.22</ecNumber>
    </recommendedName>
</protein>
<keyword evidence="11" id="KW-0732">Signal</keyword>
<evidence type="ECO:0000313" key="12">
    <source>
        <dbReference type="EMBL" id="MBJ6725003.1"/>
    </source>
</evidence>
<dbReference type="GO" id="GO:0071555">
    <property type="term" value="P:cell wall organization"/>
    <property type="evidence" value="ECO:0007669"/>
    <property type="project" value="UniProtKB-KW"/>
</dbReference>
<dbReference type="Pfam" id="PF01427">
    <property type="entry name" value="Peptidase_M15"/>
    <property type="match status" value="1"/>
</dbReference>
<dbReference type="PIRSF" id="PIRSF026671">
    <property type="entry name" value="AA_dipeptidase"/>
    <property type="match status" value="1"/>
</dbReference>
<comment type="function">
    <text evidence="9 10">Catalyzes hydrolysis of the D-alanyl-D-alanine dipeptide.</text>
</comment>
<evidence type="ECO:0000256" key="4">
    <source>
        <dbReference type="ARBA" id="ARBA00022801"/>
    </source>
</evidence>
<dbReference type="EMBL" id="JAEMHM010000007">
    <property type="protein sequence ID" value="MBJ6725003.1"/>
    <property type="molecule type" value="Genomic_DNA"/>
</dbReference>
<dbReference type="GO" id="GO:0160237">
    <property type="term" value="F:D-Ala-D-Ala dipeptidase activity"/>
    <property type="evidence" value="ECO:0007669"/>
    <property type="project" value="UniProtKB-EC"/>
</dbReference>
<dbReference type="InterPro" id="IPR000755">
    <property type="entry name" value="A_A_dipeptidase"/>
</dbReference>
<dbReference type="AlphaFoldDB" id="A0A8J7JD80"/>
<keyword evidence="5 9" id="KW-0862">Zinc</keyword>
<keyword evidence="3 9" id="KW-0479">Metal-binding</keyword>
<dbReference type="PANTHER" id="PTHR43126:SF1">
    <property type="entry name" value="D-ALANYL-D-ALANINE DIPEPTIDASE"/>
    <property type="match status" value="1"/>
</dbReference>
<feature type="signal peptide" evidence="11">
    <location>
        <begin position="1"/>
        <end position="20"/>
    </location>
</feature>
<dbReference type="RefSeq" id="WP_199383896.1">
    <property type="nucleotide sequence ID" value="NZ_JAEMHM010000007.1"/>
</dbReference>
<dbReference type="CDD" id="cd14840">
    <property type="entry name" value="D-Ala-D-Ala_dipeptidase_Aad"/>
    <property type="match status" value="1"/>
</dbReference>
<feature type="binding site" evidence="9">
    <location>
        <position position="124"/>
    </location>
    <ligand>
        <name>Zn(2+)</name>
        <dbReference type="ChEBI" id="CHEBI:29105"/>
        <note>catalytic</note>
    </ligand>
</feature>
<dbReference type="GO" id="GO:0006508">
    <property type="term" value="P:proteolysis"/>
    <property type="evidence" value="ECO:0007669"/>
    <property type="project" value="UniProtKB-KW"/>
</dbReference>
<keyword evidence="7 9" id="KW-0482">Metalloprotease</keyword>
<dbReference type="NCBIfam" id="NF007557">
    <property type="entry name" value="PRK10178.1"/>
    <property type="match status" value="1"/>
</dbReference>
<keyword evidence="4 9" id="KW-0378">Hydrolase</keyword>
<evidence type="ECO:0000256" key="6">
    <source>
        <dbReference type="ARBA" id="ARBA00022997"/>
    </source>
</evidence>
<dbReference type="GO" id="GO:0008270">
    <property type="term" value="F:zinc ion binding"/>
    <property type="evidence" value="ECO:0007669"/>
    <property type="project" value="UniProtKB-UniRule"/>
</dbReference>
<evidence type="ECO:0000256" key="2">
    <source>
        <dbReference type="ARBA" id="ARBA00022670"/>
    </source>
</evidence>
<feature type="binding site" evidence="9">
    <location>
        <position position="117"/>
    </location>
    <ligand>
        <name>Zn(2+)</name>
        <dbReference type="ChEBI" id="CHEBI:29105"/>
        <note>catalytic</note>
    </ligand>
</feature>
<dbReference type="Gene3D" id="3.30.1380.10">
    <property type="match status" value="1"/>
</dbReference>
<dbReference type="HAMAP" id="MF_01924">
    <property type="entry name" value="A_A_dipeptidase"/>
    <property type="match status" value="1"/>
</dbReference>
<name>A0A8J7JD80_9BACT</name>
<proteinExistence type="inferred from homology"/>
<feature type="chain" id="PRO_5035282186" description="D-alanyl-D-alanine dipeptidase" evidence="11">
    <location>
        <begin position="21"/>
        <end position="204"/>
    </location>
</feature>
<dbReference type="Proteomes" id="UP000636888">
    <property type="component" value="Unassembled WGS sequence"/>
</dbReference>
<dbReference type="GO" id="GO:0008237">
    <property type="term" value="F:metallopeptidase activity"/>
    <property type="evidence" value="ECO:0007669"/>
    <property type="project" value="UniProtKB-KW"/>
</dbReference>
<evidence type="ECO:0000313" key="13">
    <source>
        <dbReference type="Proteomes" id="UP000636888"/>
    </source>
</evidence>
<dbReference type="PANTHER" id="PTHR43126">
    <property type="entry name" value="D-ALANYL-D-ALANINE DIPEPTIDASE"/>
    <property type="match status" value="1"/>
</dbReference>
<keyword evidence="13" id="KW-1185">Reference proteome</keyword>
<evidence type="ECO:0000256" key="8">
    <source>
        <dbReference type="ARBA" id="ARBA00023316"/>
    </source>
</evidence>
<dbReference type="SUPFAM" id="SSF55166">
    <property type="entry name" value="Hedgehog/DD-peptidase"/>
    <property type="match status" value="1"/>
</dbReference>
<gene>
    <name evidence="12" type="primary">ddpX</name>
    <name evidence="12" type="ORF">JFN93_09810</name>
</gene>
<keyword evidence="6 9" id="KW-0224">Dipeptidase</keyword>
<evidence type="ECO:0000256" key="3">
    <source>
        <dbReference type="ARBA" id="ARBA00022723"/>
    </source>
</evidence>
<keyword evidence="2 9" id="KW-0645">Protease</keyword>
<evidence type="ECO:0000256" key="9">
    <source>
        <dbReference type="HAMAP-Rule" id="MF_01924"/>
    </source>
</evidence>
<sequence>MRYFLVLAFLLILGAPTFGATPKANLVELTTVAPRVKIDLRYATPDNFTGKTVYPCGRCFLRPGTAAKIAKAQEYLARQGLSLKMWDCYRPLSVQKIFWTLVPDTRYVADPAKGSSHNRGTAVDVTLVDATGKELEMPTGFDDFSPKAFLAETALPPAALKNRAILLDAMQRAGFKPLSTEWWHYEDPDESHDLLDVPFQDLCR</sequence>
<evidence type="ECO:0000256" key="11">
    <source>
        <dbReference type="SAM" id="SignalP"/>
    </source>
</evidence>
<dbReference type="InterPro" id="IPR009045">
    <property type="entry name" value="Zn_M74/Hedgehog-like"/>
</dbReference>
<feature type="active site" description="Proton donor/acceptor" evidence="9">
    <location>
        <position position="181"/>
    </location>
</feature>
<feature type="site" description="Transition state stabilizer" evidence="9">
    <location>
        <position position="90"/>
    </location>
</feature>
<evidence type="ECO:0000256" key="1">
    <source>
        <dbReference type="ARBA" id="ARBA00001362"/>
    </source>
</evidence>
<evidence type="ECO:0000256" key="5">
    <source>
        <dbReference type="ARBA" id="ARBA00022833"/>
    </source>
</evidence>
<feature type="binding site" evidence="9">
    <location>
        <position position="184"/>
    </location>
    <ligand>
        <name>Zn(2+)</name>
        <dbReference type="ChEBI" id="CHEBI:29105"/>
        <note>catalytic</note>
    </ligand>
</feature>
<organism evidence="12 13">
    <name type="scientific">Geomesophilobacter sediminis</name>
    <dbReference type="NCBI Taxonomy" id="2798584"/>
    <lineage>
        <taxon>Bacteria</taxon>
        <taxon>Pseudomonadati</taxon>
        <taxon>Thermodesulfobacteriota</taxon>
        <taxon>Desulfuromonadia</taxon>
        <taxon>Geobacterales</taxon>
        <taxon>Geobacteraceae</taxon>
        <taxon>Geomesophilobacter</taxon>
    </lineage>
</organism>